<dbReference type="GO" id="GO:0005524">
    <property type="term" value="F:ATP binding"/>
    <property type="evidence" value="ECO:0007669"/>
    <property type="project" value="UniProtKB-KW"/>
</dbReference>
<protein>
    <recommendedName>
        <fullName evidence="5">Phosphoseryl-tRNA kinase</fullName>
    </recommendedName>
</protein>
<dbReference type="GO" id="GO:0000049">
    <property type="term" value="F:tRNA binding"/>
    <property type="evidence" value="ECO:0007669"/>
    <property type="project" value="TreeGrafter"/>
</dbReference>
<dbReference type="Gene3D" id="3.40.50.300">
    <property type="entry name" value="P-loop containing nucleotide triphosphate hydrolases"/>
    <property type="match status" value="1"/>
</dbReference>
<evidence type="ECO:0008006" key="5">
    <source>
        <dbReference type="Google" id="ProtNLM"/>
    </source>
</evidence>
<dbReference type="PANTHER" id="PTHR20873:SF0">
    <property type="entry name" value="L-SERYL-TRNA(SEC) KINASE"/>
    <property type="match status" value="1"/>
</dbReference>
<dbReference type="Proteomes" id="UP000265040">
    <property type="component" value="Chromosome 19"/>
</dbReference>
<dbReference type="InterPro" id="IPR052648">
    <property type="entry name" value="Ser-tRNA(Sec)_kinase"/>
</dbReference>
<organism evidence="3 4">
    <name type="scientific">Anabas testudineus</name>
    <name type="common">Climbing perch</name>
    <name type="synonym">Anthias testudineus</name>
    <dbReference type="NCBI Taxonomy" id="64144"/>
    <lineage>
        <taxon>Eukaryota</taxon>
        <taxon>Metazoa</taxon>
        <taxon>Chordata</taxon>
        <taxon>Craniata</taxon>
        <taxon>Vertebrata</taxon>
        <taxon>Euteleostomi</taxon>
        <taxon>Actinopterygii</taxon>
        <taxon>Neopterygii</taxon>
        <taxon>Teleostei</taxon>
        <taxon>Neoteleostei</taxon>
        <taxon>Acanthomorphata</taxon>
        <taxon>Anabantaria</taxon>
        <taxon>Anabantiformes</taxon>
        <taxon>Anabantoidei</taxon>
        <taxon>Anabantidae</taxon>
        <taxon>Anabas</taxon>
    </lineage>
</organism>
<dbReference type="OMA" id="HYYRSMR"/>
<keyword evidence="4" id="KW-1185">Reference proteome</keyword>
<dbReference type="InParanoid" id="A0A7N6F8M3"/>
<proteinExistence type="predicted"/>
<gene>
    <name evidence="3" type="primary">PSTK</name>
</gene>
<accession>A0A7N6F8M3</accession>
<reference evidence="3" key="2">
    <citation type="submission" date="2025-08" db="UniProtKB">
        <authorList>
            <consortium name="Ensembl"/>
        </authorList>
    </citation>
    <scope>IDENTIFICATION</scope>
</reference>
<dbReference type="PANTHER" id="PTHR20873">
    <property type="entry name" value="L-SERYL-TRNA(SEC) KINASE"/>
    <property type="match status" value="1"/>
</dbReference>
<evidence type="ECO:0000256" key="2">
    <source>
        <dbReference type="ARBA" id="ARBA00022840"/>
    </source>
</evidence>
<evidence type="ECO:0000256" key="1">
    <source>
        <dbReference type="ARBA" id="ARBA00022741"/>
    </source>
</evidence>
<reference evidence="3" key="1">
    <citation type="submission" date="2021-04" db="EMBL/GenBank/DDBJ databases">
        <authorList>
            <consortium name="Wellcome Sanger Institute Data Sharing"/>
        </authorList>
    </citation>
    <scope>NUCLEOTIDE SEQUENCE [LARGE SCALE GENOMIC DNA]</scope>
</reference>
<dbReference type="SUPFAM" id="SSF52540">
    <property type="entry name" value="P-loop containing nucleoside triphosphate hydrolases"/>
    <property type="match status" value="1"/>
</dbReference>
<dbReference type="Pfam" id="PF08433">
    <property type="entry name" value="KTI12"/>
    <property type="match status" value="1"/>
</dbReference>
<dbReference type="GeneTree" id="ENSGT00390000017554"/>
<name>A0A7N6F8M3_ANATE</name>
<keyword evidence="1" id="KW-0547">Nucleotide-binding</keyword>
<dbReference type="InterPro" id="IPR027417">
    <property type="entry name" value="P-loop_NTPase"/>
</dbReference>
<evidence type="ECO:0000313" key="4">
    <source>
        <dbReference type="Proteomes" id="UP000265040"/>
    </source>
</evidence>
<keyword evidence="2" id="KW-0067">ATP-binding</keyword>
<dbReference type="InterPro" id="IPR013641">
    <property type="entry name" value="KTI12/PSTK"/>
</dbReference>
<reference evidence="3" key="3">
    <citation type="submission" date="2025-09" db="UniProtKB">
        <authorList>
            <consortium name="Ensembl"/>
        </authorList>
    </citation>
    <scope>IDENTIFICATION</scope>
</reference>
<dbReference type="FunCoup" id="A0A7N6F8M3">
    <property type="interactions" value="125"/>
</dbReference>
<dbReference type="OrthoDB" id="9972657at2759"/>
<dbReference type="GO" id="GO:0016301">
    <property type="term" value="F:kinase activity"/>
    <property type="evidence" value="ECO:0007669"/>
    <property type="project" value="TreeGrafter"/>
</dbReference>
<evidence type="ECO:0000313" key="3">
    <source>
        <dbReference type="Ensembl" id="ENSATEP00000042913.1"/>
    </source>
</evidence>
<dbReference type="Ensembl" id="ENSATET00000052790.2">
    <property type="protein sequence ID" value="ENSATEP00000042913.1"/>
    <property type="gene ID" value="ENSATEG00000027064.2"/>
</dbReference>
<dbReference type="AlphaFoldDB" id="A0A7N6F8M3"/>
<sequence length="347" mass="39499">MAAEIDAGAGRAPACLCVLCGLPAAGKSSLARTILGTAAQHGWRAAVVPYDHLIPEHAFQTRVVEDGAKVQETHTEWKSHRRAVLQCIEQFLKEPQLLTEQLSSCQINREVWQQCVQVLVQPEAAHQTALLFVLDDNFYYPSMRYEVYQLARKYSLGFCQVYLQCDLESCIKRNQCRSRPIPTEVILEMEKHLESPNPQKYSWETNSISLNTTEDLSDCAIQKVIELISFALSNPLCPIEDNTEQKEADRLKCATNVVHQADQACRRLVSEAMKRARENQVPPDHMRSLAAQLNESKAVFLHNLRKQFLQETSFLQNEDINVEGVVKRAVDNFEHEKKEILLRIIND</sequence>